<dbReference type="Pfam" id="PF00326">
    <property type="entry name" value="Peptidase_S9"/>
    <property type="match status" value="1"/>
</dbReference>
<protein>
    <submittedName>
        <fullName evidence="3">S9 family peptidase</fullName>
    </submittedName>
</protein>
<sequence length="689" mass="75934">MTRTAPIGAGRAGGLLGQACSTFKIFTAVAALLAFGAARAQAPAPATAPSAAELPPPALFFERPELGEAKLSPSGRWMALGSRAGSTRTGLVIFDLQAWKPLGVAARMRDADISEFHWVNDEVLVFSVIDSQAGSGDQRFGAGLFSVNRNGQGLRELIRTQWEQEVGSGRLPSRALSPRHSLLHVPPGPGEEVIVGEDLYSESGQPQGTLAKRLNVLSGRTTNLSQGLPPHVQDWWFEPDGQPRAVMTRHQGRSRFLWRDAGQAQWRQLLDAPSFELPWVPRFVDASGALWITRSAGAESRAQLTRFNFQTGAPEATPVLDTPGFDFTGQLVTEGDGGRALGLRVTTDAQTTVWFDAGMAAVQAELDQRLPGLINRLSCSPCSGPEMTVLVRSYSDRHPGQIGVYWPAQKRWRALGAVRPRVDPARMATTDFHRIKARDGLEFPVWVTRPAGAQGALPAVVLVHGGPWVRGRYWEWDAYPQFLASRGYAVIEPEYRASTGYGQRLYRAGWKQFGQAMQDDIADAVLWAVKSGQVDGRRVCIAGGSHGGYSTLMGLIRHPELYRCGAAWVAPSDPRVRYDWRFDSDIDDESRLFTLPLLVGDRVKDAAMFDAISPVLHADKIRAPLLLGYGAEDRRVPIVHGERMREALRKAGREPEYVVYLDEGHSWVRLENRVDFAQRLERFLALHLK</sequence>
<keyword evidence="1" id="KW-0378">Hydrolase</keyword>
<dbReference type="PANTHER" id="PTHR42776:SF27">
    <property type="entry name" value="DIPEPTIDYL PEPTIDASE FAMILY MEMBER 6"/>
    <property type="match status" value="1"/>
</dbReference>
<dbReference type="PANTHER" id="PTHR42776">
    <property type="entry name" value="SERINE PEPTIDASE S9 FAMILY MEMBER"/>
    <property type="match status" value="1"/>
</dbReference>
<feature type="domain" description="Peptidase S9 prolyl oligopeptidase catalytic" evidence="2">
    <location>
        <begin position="476"/>
        <end position="688"/>
    </location>
</feature>
<proteinExistence type="predicted"/>
<reference evidence="3 4" key="1">
    <citation type="submission" date="2019-01" db="EMBL/GenBank/DDBJ databases">
        <authorList>
            <person name="Chen W.-M."/>
        </authorList>
    </citation>
    <scope>NUCLEOTIDE SEQUENCE [LARGE SCALE GENOMIC DNA]</scope>
    <source>
        <strain evidence="3 4">KYPY4</strain>
    </source>
</reference>
<evidence type="ECO:0000313" key="4">
    <source>
        <dbReference type="Proteomes" id="UP000285575"/>
    </source>
</evidence>
<dbReference type="GO" id="GO:0006508">
    <property type="term" value="P:proteolysis"/>
    <property type="evidence" value="ECO:0007669"/>
    <property type="project" value="InterPro"/>
</dbReference>
<keyword evidence="4" id="KW-1185">Reference proteome</keyword>
<dbReference type="RefSeq" id="WP_128228634.1">
    <property type="nucleotide sequence ID" value="NZ_SACR01000003.1"/>
</dbReference>
<gene>
    <name evidence="3" type="ORF">EOE66_10490</name>
</gene>
<evidence type="ECO:0000259" key="2">
    <source>
        <dbReference type="Pfam" id="PF00326"/>
    </source>
</evidence>
<dbReference type="SUPFAM" id="SSF53474">
    <property type="entry name" value="alpha/beta-Hydrolases"/>
    <property type="match status" value="1"/>
</dbReference>
<dbReference type="EMBL" id="SACR01000003">
    <property type="protein sequence ID" value="RVU46269.1"/>
    <property type="molecule type" value="Genomic_DNA"/>
</dbReference>
<dbReference type="SUPFAM" id="SSF82171">
    <property type="entry name" value="DPP6 N-terminal domain-like"/>
    <property type="match status" value="1"/>
</dbReference>
<dbReference type="InterPro" id="IPR001375">
    <property type="entry name" value="Peptidase_S9_cat"/>
</dbReference>
<evidence type="ECO:0000313" key="3">
    <source>
        <dbReference type="EMBL" id="RVU46269.1"/>
    </source>
</evidence>
<dbReference type="AlphaFoldDB" id="A0A437RHQ3"/>
<comment type="caution">
    <text evidence="3">The sequence shown here is derived from an EMBL/GenBank/DDBJ whole genome shotgun (WGS) entry which is preliminary data.</text>
</comment>
<dbReference type="OrthoDB" id="4269629at2"/>
<evidence type="ECO:0000256" key="1">
    <source>
        <dbReference type="ARBA" id="ARBA00022801"/>
    </source>
</evidence>
<dbReference type="Proteomes" id="UP000285575">
    <property type="component" value="Unassembled WGS sequence"/>
</dbReference>
<dbReference type="InterPro" id="IPR029058">
    <property type="entry name" value="AB_hydrolase_fold"/>
</dbReference>
<organism evidence="3 4">
    <name type="scientific">Rubrivivax rivuli</name>
    <dbReference type="NCBI Taxonomy" id="1862385"/>
    <lineage>
        <taxon>Bacteria</taxon>
        <taxon>Pseudomonadati</taxon>
        <taxon>Pseudomonadota</taxon>
        <taxon>Betaproteobacteria</taxon>
        <taxon>Burkholderiales</taxon>
        <taxon>Sphaerotilaceae</taxon>
        <taxon>Rubrivivax</taxon>
    </lineage>
</organism>
<name>A0A437RHQ3_9BURK</name>
<accession>A0A437RHQ3</accession>
<dbReference type="Gene3D" id="3.40.50.1820">
    <property type="entry name" value="alpha/beta hydrolase"/>
    <property type="match status" value="1"/>
</dbReference>
<dbReference type="GO" id="GO:0004252">
    <property type="term" value="F:serine-type endopeptidase activity"/>
    <property type="evidence" value="ECO:0007669"/>
    <property type="project" value="TreeGrafter"/>
</dbReference>